<dbReference type="EMBL" id="CP095074">
    <property type="protein sequence ID" value="UOQ95764.1"/>
    <property type="molecule type" value="Genomic_DNA"/>
</dbReference>
<evidence type="ECO:0000256" key="2">
    <source>
        <dbReference type="ARBA" id="ARBA00022801"/>
    </source>
</evidence>
<gene>
    <name evidence="4" type="ORF">MUO14_19905</name>
</gene>
<evidence type="ECO:0000313" key="4">
    <source>
        <dbReference type="EMBL" id="UOQ95764.1"/>
    </source>
</evidence>
<evidence type="ECO:0000313" key="5">
    <source>
        <dbReference type="Proteomes" id="UP000831880"/>
    </source>
</evidence>
<comment type="cofactor">
    <cofactor evidence="1">
        <name>Mg(2+)</name>
        <dbReference type="ChEBI" id="CHEBI:18420"/>
    </cofactor>
</comment>
<name>A0ABY4H651_9BACI</name>
<proteinExistence type="predicted"/>
<dbReference type="SUPFAM" id="SSF55811">
    <property type="entry name" value="Nudix"/>
    <property type="match status" value="1"/>
</dbReference>
<sequence>MLKNGHVLLARAKGYGHTFLPGGHVEMWEGAEKALIREIKEELGITVVLKGFIGDIEHEWMSRGRKNVEINHLFKVELKNDEEKIFSKENHLEFIWVSVENIHKYNLQPQPLVQLLKEIDKRSNAYWISTLGK</sequence>
<protein>
    <submittedName>
        <fullName evidence="4">NUDIX domain-containing protein</fullName>
    </submittedName>
</protein>
<dbReference type="Proteomes" id="UP000831880">
    <property type="component" value="Chromosome"/>
</dbReference>
<dbReference type="PANTHER" id="PTHR43046:SF14">
    <property type="entry name" value="MUTT_NUDIX FAMILY PROTEIN"/>
    <property type="match status" value="1"/>
</dbReference>
<dbReference type="InterPro" id="IPR015797">
    <property type="entry name" value="NUDIX_hydrolase-like_dom_sf"/>
</dbReference>
<dbReference type="PROSITE" id="PS51462">
    <property type="entry name" value="NUDIX"/>
    <property type="match status" value="1"/>
</dbReference>
<organism evidence="4 5">
    <name type="scientific">Halobacillus shinanisalinarum</name>
    <dbReference type="NCBI Taxonomy" id="2932258"/>
    <lineage>
        <taxon>Bacteria</taxon>
        <taxon>Bacillati</taxon>
        <taxon>Bacillota</taxon>
        <taxon>Bacilli</taxon>
        <taxon>Bacillales</taxon>
        <taxon>Bacillaceae</taxon>
        <taxon>Halobacillus</taxon>
    </lineage>
</organism>
<dbReference type="PANTHER" id="PTHR43046">
    <property type="entry name" value="GDP-MANNOSE MANNOSYL HYDROLASE"/>
    <property type="match status" value="1"/>
</dbReference>
<dbReference type="Gene3D" id="3.90.79.10">
    <property type="entry name" value="Nucleoside Triphosphate Pyrophosphohydrolase"/>
    <property type="match status" value="1"/>
</dbReference>
<evidence type="ECO:0000256" key="1">
    <source>
        <dbReference type="ARBA" id="ARBA00001946"/>
    </source>
</evidence>
<dbReference type="InterPro" id="IPR020084">
    <property type="entry name" value="NUDIX_hydrolase_CS"/>
</dbReference>
<dbReference type="InterPro" id="IPR000086">
    <property type="entry name" value="NUDIX_hydrolase_dom"/>
</dbReference>
<evidence type="ECO:0000259" key="3">
    <source>
        <dbReference type="PROSITE" id="PS51462"/>
    </source>
</evidence>
<dbReference type="PROSITE" id="PS00893">
    <property type="entry name" value="NUDIX_BOX"/>
    <property type="match status" value="1"/>
</dbReference>
<keyword evidence="2" id="KW-0378">Hydrolase</keyword>
<keyword evidence="5" id="KW-1185">Reference proteome</keyword>
<dbReference type="Pfam" id="PF00293">
    <property type="entry name" value="NUDIX"/>
    <property type="match status" value="1"/>
</dbReference>
<accession>A0ABY4H651</accession>
<feature type="domain" description="Nudix hydrolase" evidence="3">
    <location>
        <begin position="1"/>
        <end position="120"/>
    </location>
</feature>
<reference evidence="4 5" key="1">
    <citation type="submission" date="2022-04" db="EMBL/GenBank/DDBJ databases">
        <title>Halobacillus sp. isolated from saltern.</title>
        <authorList>
            <person name="Won M."/>
            <person name="Lee C.-M."/>
            <person name="Woen H.-Y."/>
            <person name="Kwon S.-W."/>
        </authorList>
    </citation>
    <scope>NUCLEOTIDE SEQUENCE [LARGE SCALE GENOMIC DNA]</scope>
    <source>
        <strain evidence="4 5">SSTM10-2</strain>
    </source>
</reference>